<name>A0A1B0ZH08_9MICO</name>
<accession>A0A1B0ZH08</accession>
<dbReference type="Gene3D" id="3.30.460.40">
    <property type="match status" value="1"/>
</dbReference>
<dbReference type="EMBL" id="CP012117">
    <property type="protein sequence ID" value="ANP27218.1"/>
    <property type="molecule type" value="Genomic_DNA"/>
</dbReference>
<gene>
    <name evidence="1" type="ORF">DAD186_06680</name>
</gene>
<evidence type="ECO:0000313" key="2">
    <source>
        <dbReference type="Proteomes" id="UP000092596"/>
    </source>
</evidence>
<sequence>MDPLIEWLSDRGYEVVEDWRPIRVELRSDDRAVDIHPMEVDAAGDGVQRGFGDETFAHCARDRAEGMRFEVVPWSSRLRRGSWS</sequence>
<dbReference type="STRING" id="1630135.DAD186_06680"/>
<evidence type="ECO:0000313" key="1">
    <source>
        <dbReference type="EMBL" id="ANP27218.1"/>
    </source>
</evidence>
<reference evidence="1 2" key="1">
    <citation type="submission" date="2015-06" db="EMBL/GenBank/DDBJ databases">
        <title>Investigation of pathophysiology for high-risk pregnancy and development of treatment modality based on it.</title>
        <authorList>
            <person name="Kim B.-C."/>
            <person name="Lim S."/>
        </authorList>
    </citation>
    <scope>NUCLEOTIDE SEQUENCE [LARGE SCALE GENOMIC DNA]</scope>
    <source>
        <strain evidence="1 2">AD1-86</strain>
    </source>
</reference>
<dbReference type="Pfam" id="PF10706">
    <property type="entry name" value="Aminoglyc_resit"/>
    <property type="match status" value="1"/>
</dbReference>
<dbReference type="InterPro" id="IPR019646">
    <property type="entry name" value="Aminoglyc_AdlTrfase"/>
</dbReference>
<protein>
    <submittedName>
        <fullName evidence="1">Uncharacterized protein</fullName>
    </submittedName>
</protein>
<dbReference type="KEGG" id="dva:DAD186_06680"/>
<organism evidence="1 2">
    <name type="scientific">Dermabacter vaginalis</name>
    <dbReference type="NCBI Taxonomy" id="1630135"/>
    <lineage>
        <taxon>Bacteria</taxon>
        <taxon>Bacillati</taxon>
        <taxon>Actinomycetota</taxon>
        <taxon>Actinomycetes</taxon>
        <taxon>Micrococcales</taxon>
        <taxon>Dermabacteraceae</taxon>
        <taxon>Dermabacter</taxon>
    </lineage>
</organism>
<dbReference type="AlphaFoldDB" id="A0A1B0ZH08"/>
<dbReference type="Proteomes" id="UP000092596">
    <property type="component" value="Chromosome"/>
</dbReference>
<proteinExistence type="predicted"/>